<sequence length="406" mass="46128">MSVATVDIEAAAARTPRMFAMLLRLLASNWTFGRLTVHLPNGETHVLDGARPGPSGVLEIKDYGFARRVLAAGDIGFAEAYMAGEWDSPHLAALLETLVENYDHIRRLFDGNWLMMAVNWLAHRRNRNSKTGSKKNIHAHYDLGNAFYQTWLDPSMTYSSARFERADAPLDAAQRAKYAALARMMDLKPGMSVLEIGCGWGGFAEFAAREIGAQVTGVTISKEQHDFARRRLFNAGLSDRATIDLMDYRDVQGRFDRVASIEMFEAVGMEYWPTYFEKIHNVLNPGGRAGLQIITIQEPLFEEYNARTDFIQKYVFPGGMLPSEERLKPVVAAAGLKWGPIERFGLDYAETLKLWDDRFQAAWGDIRRIAGFDERFRRLWRFYLAYCEAGFRSRRTDVVQLVLDRA</sequence>
<organism evidence="7 8">
    <name type="scientific">Brevundimonas mediterranea</name>
    <dbReference type="NCBI Taxonomy" id="74329"/>
    <lineage>
        <taxon>Bacteria</taxon>
        <taxon>Pseudomonadati</taxon>
        <taxon>Pseudomonadota</taxon>
        <taxon>Alphaproteobacteria</taxon>
        <taxon>Caulobacterales</taxon>
        <taxon>Caulobacteraceae</taxon>
        <taxon>Brevundimonas</taxon>
    </lineage>
</organism>
<comment type="caution">
    <text evidence="7">The sequence shown here is derived from an EMBL/GenBank/DDBJ whole genome shotgun (WGS) entry which is preliminary data.</text>
</comment>
<dbReference type="Pfam" id="PF02353">
    <property type="entry name" value="CMAS"/>
    <property type="match status" value="1"/>
</dbReference>
<dbReference type="EMBL" id="JACIDA010000001">
    <property type="protein sequence ID" value="MBB3871010.1"/>
    <property type="molecule type" value="Genomic_DNA"/>
</dbReference>
<evidence type="ECO:0000256" key="4">
    <source>
        <dbReference type="ARBA" id="ARBA00022691"/>
    </source>
</evidence>
<dbReference type="SUPFAM" id="SSF53335">
    <property type="entry name" value="S-adenosyl-L-methionine-dependent methyltransferases"/>
    <property type="match status" value="1"/>
</dbReference>
<gene>
    <name evidence="7" type="ORF">GGR11_000524</name>
</gene>
<dbReference type="GO" id="GO:0008825">
    <property type="term" value="F:cyclopropane-fatty-acyl-phospholipid synthase activity"/>
    <property type="evidence" value="ECO:0007669"/>
    <property type="project" value="UniProtKB-EC"/>
</dbReference>
<feature type="active site" evidence="6">
    <location>
        <position position="387"/>
    </location>
</feature>
<dbReference type="Gene3D" id="3.40.50.150">
    <property type="entry name" value="Vaccinia Virus protein VP39"/>
    <property type="match status" value="1"/>
</dbReference>
<dbReference type="CDD" id="cd02440">
    <property type="entry name" value="AdoMet_MTases"/>
    <property type="match status" value="1"/>
</dbReference>
<proteinExistence type="inferred from homology"/>
<dbReference type="InterPro" id="IPR029063">
    <property type="entry name" value="SAM-dependent_MTases_sf"/>
</dbReference>
<evidence type="ECO:0000313" key="7">
    <source>
        <dbReference type="EMBL" id="MBB3871010.1"/>
    </source>
</evidence>
<evidence type="ECO:0000256" key="1">
    <source>
        <dbReference type="ARBA" id="ARBA00010815"/>
    </source>
</evidence>
<name>A0A7W6A345_9CAUL</name>
<evidence type="ECO:0000256" key="5">
    <source>
        <dbReference type="ARBA" id="ARBA00023098"/>
    </source>
</evidence>
<dbReference type="InterPro" id="IPR003333">
    <property type="entry name" value="CMAS"/>
</dbReference>
<evidence type="ECO:0000256" key="2">
    <source>
        <dbReference type="ARBA" id="ARBA00022603"/>
    </source>
</evidence>
<dbReference type="EC" id="2.1.1.79" evidence="7"/>
<evidence type="ECO:0000313" key="8">
    <source>
        <dbReference type="Proteomes" id="UP000532936"/>
    </source>
</evidence>
<evidence type="ECO:0000256" key="6">
    <source>
        <dbReference type="PIRSR" id="PIRSR003085-1"/>
    </source>
</evidence>
<dbReference type="PANTHER" id="PTHR43667:SF2">
    <property type="entry name" value="FATTY ACID C-METHYL TRANSFERASE"/>
    <property type="match status" value="1"/>
</dbReference>
<dbReference type="InterPro" id="IPR050723">
    <property type="entry name" value="CFA/CMAS"/>
</dbReference>
<dbReference type="AlphaFoldDB" id="A0A7W6A345"/>
<dbReference type="RefSeq" id="WP_183195271.1">
    <property type="nucleotide sequence ID" value="NZ_JACIDA010000001.1"/>
</dbReference>
<keyword evidence="3 7" id="KW-0808">Transferase</keyword>
<protein>
    <submittedName>
        <fullName evidence="7">Cyclopropane-fatty-acyl-phospholipid synthase</fullName>
        <ecNumber evidence="7">2.1.1.79</ecNumber>
    </submittedName>
</protein>
<keyword evidence="4" id="KW-0949">S-adenosyl-L-methionine</keyword>
<dbReference type="GO" id="GO:0008610">
    <property type="term" value="P:lipid biosynthetic process"/>
    <property type="evidence" value="ECO:0007669"/>
    <property type="project" value="InterPro"/>
</dbReference>
<keyword evidence="5" id="KW-0443">Lipid metabolism</keyword>
<comment type="similarity">
    <text evidence="1">Belongs to the CFA/CMAS family.</text>
</comment>
<dbReference type="GO" id="GO:0032259">
    <property type="term" value="P:methylation"/>
    <property type="evidence" value="ECO:0007669"/>
    <property type="project" value="UniProtKB-KW"/>
</dbReference>
<keyword evidence="2 7" id="KW-0489">Methyltransferase</keyword>
<evidence type="ECO:0000256" key="3">
    <source>
        <dbReference type="ARBA" id="ARBA00022679"/>
    </source>
</evidence>
<dbReference type="Proteomes" id="UP000532936">
    <property type="component" value="Unassembled WGS sequence"/>
</dbReference>
<dbReference type="PIRSF" id="PIRSF003085">
    <property type="entry name" value="CMAS"/>
    <property type="match status" value="1"/>
</dbReference>
<accession>A0A7W6A345</accession>
<dbReference type="PANTHER" id="PTHR43667">
    <property type="entry name" value="CYCLOPROPANE-FATTY-ACYL-PHOSPHOLIPID SYNTHASE"/>
    <property type="match status" value="1"/>
</dbReference>
<reference evidence="7 8" key="1">
    <citation type="submission" date="2020-08" db="EMBL/GenBank/DDBJ databases">
        <title>Genomic Encyclopedia of Type Strains, Phase IV (KMG-IV): sequencing the most valuable type-strain genomes for metagenomic binning, comparative biology and taxonomic classification.</title>
        <authorList>
            <person name="Goeker M."/>
        </authorList>
    </citation>
    <scope>NUCLEOTIDE SEQUENCE [LARGE SCALE GENOMIC DNA]</scope>
    <source>
        <strain evidence="7 8">DSM 14878</strain>
    </source>
</reference>